<name>A0ABN9PIX7_9DINO</name>
<gene>
    <name evidence="2" type="ORF">PCOR1329_LOCUS1570</name>
</gene>
<organism evidence="2 3">
    <name type="scientific">Prorocentrum cordatum</name>
    <dbReference type="NCBI Taxonomy" id="2364126"/>
    <lineage>
        <taxon>Eukaryota</taxon>
        <taxon>Sar</taxon>
        <taxon>Alveolata</taxon>
        <taxon>Dinophyceae</taxon>
        <taxon>Prorocentrales</taxon>
        <taxon>Prorocentraceae</taxon>
        <taxon>Prorocentrum</taxon>
    </lineage>
</organism>
<accession>A0ABN9PIX7</accession>
<keyword evidence="3" id="KW-1185">Reference proteome</keyword>
<comment type="caution">
    <text evidence="2">The sequence shown here is derived from an EMBL/GenBank/DDBJ whole genome shotgun (WGS) entry which is preliminary data.</text>
</comment>
<evidence type="ECO:0000313" key="2">
    <source>
        <dbReference type="EMBL" id="CAK0790242.1"/>
    </source>
</evidence>
<evidence type="ECO:0000256" key="1">
    <source>
        <dbReference type="SAM" id="Phobius"/>
    </source>
</evidence>
<reference evidence="2" key="1">
    <citation type="submission" date="2023-10" db="EMBL/GenBank/DDBJ databases">
        <authorList>
            <person name="Chen Y."/>
            <person name="Shah S."/>
            <person name="Dougan E. K."/>
            <person name="Thang M."/>
            <person name="Chan C."/>
        </authorList>
    </citation>
    <scope>NUCLEOTIDE SEQUENCE [LARGE SCALE GENOMIC DNA]</scope>
</reference>
<proteinExistence type="predicted"/>
<feature type="transmembrane region" description="Helical" evidence="1">
    <location>
        <begin position="78"/>
        <end position="104"/>
    </location>
</feature>
<keyword evidence="1" id="KW-0472">Membrane</keyword>
<keyword evidence="1" id="KW-0812">Transmembrane</keyword>
<dbReference type="Proteomes" id="UP001189429">
    <property type="component" value="Unassembled WGS sequence"/>
</dbReference>
<protein>
    <submittedName>
        <fullName evidence="2">Uncharacterized protein</fullName>
    </submittedName>
</protein>
<keyword evidence="1" id="KW-1133">Transmembrane helix</keyword>
<dbReference type="EMBL" id="CAUYUJ010000381">
    <property type="protein sequence ID" value="CAK0790242.1"/>
    <property type="molecule type" value="Genomic_DNA"/>
</dbReference>
<evidence type="ECO:0000313" key="3">
    <source>
        <dbReference type="Proteomes" id="UP001189429"/>
    </source>
</evidence>
<sequence length="143" mass="15150">MIFTSASVLSRVNTTFSASSCMRPLQSGSGARTSGALHLGQERLHALSVVPPDLLYGQRLGHRAEDRGRWGPNPRRSFMIFSASASCILEVAASVSFAALAFSFSLLTSVRMLFAAVEKSWPSLCVALAAGDSSSGKTVRAAR</sequence>